<evidence type="ECO:0000313" key="2">
    <source>
        <dbReference type="EMBL" id="KAF6817443.1"/>
    </source>
</evidence>
<gene>
    <name evidence="2" type="ORF">CSOJ01_02365</name>
</gene>
<dbReference type="InterPro" id="IPR036291">
    <property type="entry name" value="NAD(P)-bd_dom_sf"/>
</dbReference>
<evidence type="ECO:0008006" key="4">
    <source>
        <dbReference type="Google" id="ProtNLM"/>
    </source>
</evidence>
<feature type="region of interest" description="Disordered" evidence="1">
    <location>
        <begin position="77"/>
        <end position="96"/>
    </location>
</feature>
<sequence length="177" mass="19203">MPDDMTTPFRDRAYVLTGASSRIGFATAVRLVEGGATVHVVDVPDAEPELFGAGGGSDLERKGKGRCITTAAWTSVRERRSHKRSPGSENRVAPGFGGWSTAPARLGSRRSLRTRRLTMLRDGLWMLTFGGLGTLGRGFLKGVLADENTNPKEEETPKTGMKRKRKRNDGNGGVCVW</sequence>
<feature type="region of interest" description="Disordered" evidence="1">
    <location>
        <begin position="148"/>
        <end position="177"/>
    </location>
</feature>
<protein>
    <recommendedName>
        <fullName evidence="4">Short chain dehydrogenase</fullName>
    </recommendedName>
</protein>
<dbReference type="Proteomes" id="UP000652219">
    <property type="component" value="Unassembled WGS sequence"/>
</dbReference>
<dbReference type="SUPFAM" id="SSF51735">
    <property type="entry name" value="NAD(P)-binding Rossmann-fold domains"/>
    <property type="match status" value="1"/>
</dbReference>
<dbReference type="Gene3D" id="3.40.50.720">
    <property type="entry name" value="NAD(P)-binding Rossmann-like Domain"/>
    <property type="match status" value="1"/>
</dbReference>
<name>A0A8H6N2T0_9PEZI</name>
<dbReference type="AlphaFoldDB" id="A0A8H6N2T0"/>
<keyword evidence="3" id="KW-1185">Reference proteome</keyword>
<evidence type="ECO:0000256" key="1">
    <source>
        <dbReference type="SAM" id="MobiDB-lite"/>
    </source>
</evidence>
<proteinExistence type="predicted"/>
<reference evidence="2 3" key="1">
    <citation type="journal article" date="2020" name="Phytopathology">
        <title>Genome Sequence Resources of Colletotrichum truncatum, C. plurivorum, C. musicola, and C. sojae: Four Species Pathogenic to Soybean (Glycine max).</title>
        <authorList>
            <person name="Rogerio F."/>
            <person name="Boufleur T.R."/>
            <person name="Ciampi-Guillardi M."/>
            <person name="Sukno S.A."/>
            <person name="Thon M.R."/>
            <person name="Massola Junior N.S."/>
            <person name="Baroncelli R."/>
        </authorList>
    </citation>
    <scope>NUCLEOTIDE SEQUENCE [LARGE SCALE GENOMIC DNA]</scope>
    <source>
        <strain evidence="2 3">LFN0009</strain>
    </source>
</reference>
<dbReference type="EMBL" id="WIGN01000021">
    <property type="protein sequence ID" value="KAF6817443.1"/>
    <property type="molecule type" value="Genomic_DNA"/>
</dbReference>
<accession>A0A8H6N2T0</accession>
<comment type="caution">
    <text evidence="2">The sequence shown here is derived from an EMBL/GenBank/DDBJ whole genome shotgun (WGS) entry which is preliminary data.</text>
</comment>
<organism evidence="2 3">
    <name type="scientific">Colletotrichum sojae</name>
    <dbReference type="NCBI Taxonomy" id="2175907"/>
    <lineage>
        <taxon>Eukaryota</taxon>
        <taxon>Fungi</taxon>
        <taxon>Dikarya</taxon>
        <taxon>Ascomycota</taxon>
        <taxon>Pezizomycotina</taxon>
        <taxon>Sordariomycetes</taxon>
        <taxon>Hypocreomycetidae</taxon>
        <taxon>Glomerellales</taxon>
        <taxon>Glomerellaceae</taxon>
        <taxon>Colletotrichum</taxon>
        <taxon>Colletotrichum orchidearum species complex</taxon>
    </lineage>
</organism>
<evidence type="ECO:0000313" key="3">
    <source>
        <dbReference type="Proteomes" id="UP000652219"/>
    </source>
</evidence>